<gene>
    <name evidence="1" type="ORF">OCU04_001775</name>
</gene>
<keyword evidence="2" id="KW-1185">Reference proteome</keyword>
<evidence type="ECO:0008006" key="3">
    <source>
        <dbReference type="Google" id="ProtNLM"/>
    </source>
</evidence>
<organism evidence="1 2">
    <name type="scientific">Sclerotinia nivalis</name>
    <dbReference type="NCBI Taxonomy" id="352851"/>
    <lineage>
        <taxon>Eukaryota</taxon>
        <taxon>Fungi</taxon>
        <taxon>Dikarya</taxon>
        <taxon>Ascomycota</taxon>
        <taxon>Pezizomycotina</taxon>
        <taxon>Leotiomycetes</taxon>
        <taxon>Helotiales</taxon>
        <taxon>Sclerotiniaceae</taxon>
        <taxon>Sclerotinia</taxon>
    </lineage>
</organism>
<evidence type="ECO:0000313" key="1">
    <source>
        <dbReference type="EMBL" id="KAJ8071455.1"/>
    </source>
</evidence>
<dbReference type="Proteomes" id="UP001152300">
    <property type="component" value="Unassembled WGS sequence"/>
</dbReference>
<dbReference type="AlphaFoldDB" id="A0A9X0AZ78"/>
<accession>A0A9X0AZ78</accession>
<name>A0A9X0AZ78_9HELO</name>
<dbReference type="OrthoDB" id="5281164at2759"/>
<dbReference type="EMBL" id="JAPEIS010000001">
    <property type="protein sequence ID" value="KAJ8071455.1"/>
    <property type="molecule type" value="Genomic_DNA"/>
</dbReference>
<protein>
    <recommendedName>
        <fullName evidence="3">F-box domain-containing protein</fullName>
    </recommendedName>
</protein>
<proteinExistence type="predicted"/>
<sequence>MTSECRLLAKIWCSPTPKAPLLDALHTACLAYLESTRLCTDPKTWSIPEPITNIEQLPSEVQSVIIENLTSVDKARLRVTNHFYHATIPRLTVTHEELLAAELEDYETEKLLLACRICHRLRHISKFANVQRAGRRGRNGSQRHKRFCLDCGIEMKFYHPSGYIYVGKKQMRVCPEHWKLECTDRCLLKKDEVPWNRATWLKQENMSYLQWFSTRRAKVKKALAKEEEERKFMAIKQILWLGSRTPRED</sequence>
<comment type="caution">
    <text evidence="1">The sequence shown here is derived from an EMBL/GenBank/DDBJ whole genome shotgun (WGS) entry which is preliminary data.</text>
</comment>
<evidence type="ECO:0000313" key="2">
    <source>
        <dbReference type="Proteomes" id="UP001152300"/>
    </source>
</evidence>
<reference evidence="1" key="1">
    <citation type="submission" date="2022-11" db="EMBL/GenBank/DDBJ databases">
        <title>Genome Resource of Sclerotinia nivalis Strain SnTB1, a Plant Pathogen Isolated from American Ginseng.</title>
        <authorList>
            <person name="Fan S."/>
        </authorList>
    </citation>
    <scope>NUCLEOTIDE SEQUENCE</scope>
    <source>
        <strain evidence="1">SnTB1</strain>
    </source>
</reference>